<comment type="caution">
    <text evidence="1">Lacks conserved residue(s) required for the propagation of feature annotation.</text>
</comment>
<evidence type="ECO:0000313" key="3">
    <source>
        <dbReference type="EMBL" id="KAJ5232372.1"/>
    </source>
</evidence>
<keyword evidence="4" id="KW-1185">Reference proteome</keyword>
<dbReference type="AlphaFoldDB" id="A0A9W9TN40"/>
<dbReference type="InterPro" id="IPR004345">
    <property type="entry name" value="TB2_DP1_HVA22"/>
</dbReference>
<evidence type="ECO:0000313" key="4">
    <source>
        <dbReference type="Proteomes" id="UP001150941"/>
    </source>
</evidence>
<dbReference type="PANTHER" id="PTHR12300">
    <property type="entry name" value="HVA22-LIKE PROTEINS"/>
    <property type="match status" value="1"/>
</dbReference>
<dbReference type="OrthoDB" id="434647at2759"/>
<dbReference type="GO" id="GO:0016020">
    <property type="term" value="C:membrane"/>
    <property type="evidence" value="ECO:0007669"/>
    <property type="project" value="UniProtKB-SubCell"/>
</dbReference>
<gene>
    <name evidence="3" type="ORF">N7468_005328</name>
</gene>
<feature type="transmembrane region" description="Helical" evidence="1">
    <location>
        <begin position="37"/>
        <end position="63"/>
    </location>
</feature>
<comment type="subcellular location">
    <subcellularLocation>
        <location evidence="1">Membrane</location>
        <topology evidence="1">Multi-pass membrane protein</topology>
    </subcellularLocation>
</comment>
<reference evidence="3" key="1">
    <citation type="submission" date="2022-11" db="EMBL/GenBank/DDBJ databases">
        <authorList>
            <person name="Petersen C."/>
        </authorList>
    </citation>
    <scope>NUCLEOTIDE SEQUENCE</scope>
    <source>
        <strain evidence="3">IBT 19713</strain>
    </source>
</reference>
<keyword evidence="1" id="KW-1133">Transmembrane helix</keyword>
<name>A0A9W9TN40_9EURO</name>
<dbReference type="RefSeq" id="XP_058330365.1">
    <property type="nucleotide sequence ID" value="XM_058474625.1"/>
</dbReference>
<evidence type="ECO:0000256" key="2">
    <source>
        <dbReference type="SAM" id="Coils"/>
    </source>
</evidence>
<evidence type="ECO:0000256" key="1">
    <source>
        <dbReference type="RuleBase" id="RU362006"/>
    </source>
</evidence>
<comment type="caution">
    <text evidence="3">The sequence shown here is derived from an EMBL/GenBank/DDBJ whole genome shotgun (WGS) entry which is preliminary data.</text>
</comment>
<dbReference type="Proteomes" id="UP001150941">
    <property type="component" value="Unassembled WGS sequence"/>
</dbReference>
<comment type="similarity">
    <text evidence="1">Belongs to the DP1 family.</text>
</comment>
<dbReference type="PANTHER" id="PTHR12300:SF177">
    <property type="entry name" value="PROTEIN YOP1"/>
    <property type="match status" value="1"/>
</dbReference>
<keyword evidence="1" id="KW-0472">Membrane</keyword>
<keyword evidence="2" id="KW-0175">Coiled coil</keyword>
<reference evidence="3" key="2">
    <citation type="journal article" date="2023" name="IMA Fungus">
        <title>Comparative genomic study of the Penicillium genus elucidates a diverse pangenome and 15 lateral gene transfer events.</title>
        <authorList>
            <person name="Petersen C."/>
            <person name="Sorensen T."/>
            <person name="Nielsen M.R."/>
            <person name="Sondergaard T.E."/>
            <person name="Sorensen J.L."/>
            <person name="Fitzpatrick D.A."/>
            <person name="Frisvad J.C."/>
            <person name="Nielsen K.L."/>
        </authorList>
    </citation>
    <scope>NUCLEOTIDE SEQUENCE</scope>
    <source>
        <strain evidence="3">IBT 19713</strain>
    </source>
</reference>
<organism evidence="3 4">
    <name type="scientific">Penicillium chermesinum</name>
    <dbReference type="NCBI Taxonomy" id="63820"/>
    <lineage>
        <taxon>Eukaryota</taxon>
        <taxon>Fungi</taxon>
        <taxon>Dikarya</taxon>
        <taxon>Ascomycota</taxon>
        <taxon>Pezizomycotina</taxon>
        <taxon>Eurotiomycetes</taxon>
        <taxon>Eurotiomycetidae</taxon>
        <taxon>Eurotiales</taxon>
        <taxon>Aspergillaceae</taxon>
        <taxon>Penicillium</taxon>
    </lineage>
</organism>
<dbReference type="EMBL" id="JAPQKS010000004">
    <property type="protein sequence ID" value="KAJ5232372.1"/>
    <property type="molecule type" value="Genomic_DNA"/>
</dbReference>
<dbReference type="GeneID" id="83201928"/>
<keyword evidence="1" id="KW-0812">Transmembrane</keyword>
<proteinExistence type="inferred from homology"/>
<feature type="coiled-coil region" evidence="2">
    <location>
        <begin position="222"/>
        <end position="249"/>
    </location>
</feature>
<accession>A0A9W9TN40</accession>
<dbReference type="Pfam" id="PF03134">
    <property type="entry name" value="TB2_DP1_HVA22"/>
    <property type="match status" value="1"/>
</dbReference>
<protein>
    <recommendedName>
        <fullName evidence="1">Protein YOP1</fullName>
    </recommendedName>
</protein>
<sequence>MFGIFADLLSSVITIFFPVFASYKALRSSDPSQLAPWLMYWVVLSLILLAESWTVFIIGWFPFYSWIRLFFMAYLVLPQTQGARLLYQDYVAPFLEHHEREIEELIGRSHERARALGLQVFYQAIDLIRQKVLGLPPQQEAPPSPSGPAAYAQSLLSRFNLPSAGAAPAKAGDWYSSLSSVLSSVASAGTSREAREAELSQSGVLLQQQLQSMTAADKTNFIKNQREALDFLRQKLAEEEHGASREEADADGLAIWIIAAQEYQRQLI</sequence>